<protein>
    <recommendedName>
        <fullName evidence="4">Phospholipid/glycerol acyltransferase domain-containing protein</fullName>
    </recommendedName>
</protein>
<dbReference type="GO" id="GO:0003841">
    <property type="term" value="F:1-acylglycerol-3-phosphate O-acyltransferase activity"/>
    <property type="evidence" value="ECO:0007669"/>
    <property type="project" value="TreeGrafter"/>
</dbReference>
<dbReference type="GeneID" id="83056570"/>
<dbReference type="CDD" id="cd07989">
    <property type="entry name" value="LPLAT_AGPAT-like"/>
    <property type="match status" value="1"/>
</dbReference>
<evidence type="ECO:0000313" key="6">
    <source>
        <dbReference type="Proteomes" id="UP000093044"/>
    </source>
</evidence>
<feature type="transmembrane region" description="Helical" evidence="3">
    <location>
        <begin position="7"/>
        <end position="26"/>
    </location>
</feature>
<dbReference type="GO" id="GO:0006654">
    <property type="term" value="P:phosphatidic acid biosynthetic process"/>
    <property type="evidence" value="ECO:0007669"/>
    <property type="project" value="TreeGrafter"/>
</dbReference>
<dbReference type="KEGG" id="cpor:BED41_01740"/>
<reference evidence="5" key="1">
    <citation type="submission" date="2016-08" db="EMBL/GenBank/DDBJ databases">
        <title>Complete genome of Cloacibacillus porcorum.</title>
        <authorList>
            <person name="Looft T."/>
            <person name="Bayles D.O."/>
            <person name="Alt D.P."/>
        </authorList>
    </citation>
    <scope>NUCLEOTIDE SEQUENCE [LARGE SCALE GENOMIC DNA]</scope>
    <source>
        <strain evidence="5">CL-84</strain>
    </source>
</reference>
<evidence type="ECO:0000259" key="4">
    <source>
        <dbReference type="SMART" id="SM00563"/>
    </source>
</evidence>
<dbReference type="PANTHER" id="PTHR10434:SF11">
    <property type="entry name" value="1-ACYL-SN-GLYCEROL-3-PHOSPHATE ACYLTRANSFERASE"/>
    <property type="match status" value="1"/>
</dbReference>
<proteinExistence type="predicted"/>
<evidence type="ECO:0000256" key="1">
    <source>
        <dbReference type="ARBA" id="ARBA00022679"/>
    </source>
</evidence>
<keyword evidence="2" id="KW-0012">Acyltransferase</keyword>
<dbReference type="InterPro" id="IPR002123">
    <property type="entry name" value="Plipid/glycerol_acylTrfase"/>
</dbReference>
<name>A0A1B2I1T9_9BACT</name>
<dbReference type="EMBL" id="CP016757">
    <property type="protein sequence ID" value="ANZ43923.1"/>
    <property type="molecule type" value="Genomic_DNA"/>
</dbReference>
<keyword evidence="3" id="KW-0472">Membrane</keyword>
<dbReference type="PANTHER" id="PTHR10434">
    <property type="entry name" value="1-ACYL-SN-GLYCEROL-3-PHOSPHATE ACYLTRANSFERASE"/>
    <property type="match status" value="1"/>
</dbReference>
<gene>
    <name evidence="5" type="ORF">BED41_01740</name>
</gene>
<dbReference type="RefSeq" id="WP_066742292.1">
    <property type="nucleotide sequence ID" value="NZ_CP016757.1"/>
</dbReference>
<dbReference type="SUPFAM" id="SSF69593">
    <property type="entry name" value="Glycerol-3-phosphate (1)-acyltransferase"/>
    <property type="match status" value="1"/>
</dbReference>
<dbReference type="Pfam" id="PF01553">
    <property type="entry name" value="Acyltransferase"/>
    <property type="match status" value="1"/>
</dbReference>
<sequence>MKTQRNWIYYITLFLVSTYFTLYHRLSVYGKEKIPRDRTVIVAPNHASYLDPPVVGYAFYPEYLKFIAWEKLFSFPPLGAFLRAMGSVPVSPENKNSSAALLRLVMGFIEEGYNVFICPEGHRTENGRLQPLEGGVAIMSLKTGAPVIPTYAAGTYRALSPQMKFPRPRKLTVTFGDPIDPAALPEGLTEKEKRRYILDKIEEFYRAEDAKDKAKYPLD</sequence>
<evidence type="ECO:0000256" key="3">
    <source>
        <dbReference type="SAM" id="Phobius"/>
    </source>
</evidence>
<dbReference type="SMART" id="SM00563">
    <property type="entry name" value="PlsC"/>
    <property type="match status" value="1"/>
</dbReference>
<keyword evidence="1" id="KW-0808">Transferase</keyword>
<keyword evidence="6" id="KW-1185">Reference proteome</keyword>
<dbReference type="AlphaFoldDB" id="A0A1B2I1T9"/>
<evidence type="ECO:0000313" key="5">
    <source>
        <dbReference type="EMBL" id="ANZ43923.1"/>
    </source>
</evidence>
<keyword evidence="3" id="KW-1133">Transmembrane helix</keyword>
<dbReference type="STRING" id="1197717.BED41_01740"/>
<dbReference type="OrthoDB" id="9803035at2"/>
<keyword evidence="3" id="KW-0812">Transmembrane</keyword>
<accession>A0A1B2I1T9</accession>
<organism evidence="5 6">
    <name type="scientific">Cloacibacillus porcorum</name>
    <dbReference type="NCBI Taxonomy" id="1197717"/>
    <lineage>
        <taxon>Bacteria</taxon>
        <taxon>Thermotogati</taxon>
        <taxon>Synergistota</taxon>
        <taxon>Synergistia</taxon>
        <taxon>Synergistales</taxon>
        <taxon>Synergistaceae</taxon>
        <taxon>Cloacibacillus</taxon>
    </lineage>
</organism>
<dbReference type="Proteomes" id="UP000093044">
    <property type="component" value="Chromosome"/>
</dbReference>
<feature type="domain" description="Phospholipid/glycerol acyltransferase" evidence="4">
    <location>
        <begin position="40"/>
        <end position="155"/>
    </location>
</feature>
<evidence type="ECO:0000256" key="2">
    <source>
        <dbReference type="ARBA" id="ARBA00023315"/>
    </source>
</evidence>